<dbReference type="InterPro" id="IPR016888">
    <property type="entry name" value="UCP028498"/>
</dbReference>
<gene>
    <name evidence="1" type="ORF">JF543_02910</name>
</gene>
<dbReference type="Pfam" id="PF10012">
    <property type="entry name" value="DUF2255"/>
    <property type="match status" value="1"/>
</dbReference>
<name>A0A939ITZ9_9MICO</name>
<dbReference type="AlphaFoldDB" id="A0A939ITZ9"/>
<organism evidence="1 2">
    <name type="scientific">Microbacterium esteraromaticum</name>
    <dbReference type="NCBI Taxonomy" id="57043"/>
    <lineage>
        <taxon>Bacteria</taxon>
        <taxon>Bacillati</taxon>
        <taxon>Actinomycetota</taxon>
        <taxon>Actinomycetes</taxon>
        <taxon>Micrococcales</taxon>
        <taxon>Microbacteriaceae</taxon>
        <taxon>Microbacterium</taxon>
    </lineage>
</organism>
<dbReference type="RefSeq" id="WP_206822693.1">
    <property type="nucleotide sequence ID" value="NZ_JAEMWU010000001.1"/>
</dbReference>
<evidence type="ECO:0000313" key="1">
    <source>
        <dbReference type="EMBL" id="MBN8204906.1"/>
    </source>
</evidence>
<dbReference type="Proteomes" id="UP000664385">
    <property type="component" value="Unassembled WGS sequence"/>
</dbReference>
<accession>A0A939ITZ9</accession>
<dbReference type="EMBL" id="JAEMWU010000001">
    <property type="protein sequence ID" value="MBN8204906.1"/>
    <property type="molecule type" value="Genomic_DNA"/>
</dbReference>
<protein>
    <submittedName>
        <fullName evidence="1">DUF2255 family protein</fullName>
    </submittedName>
</protein>
<sequence>MTQWAPEDIRSIRESDDFHIAPFRDDGTTPGTLTWIWAVVVDDAIYVRAYNGTSSRWYGSAVAQRAGRVSIGGTVHDATFVPVDDTDLNERIDEAYRAKYAGSPYLPPMLTEKVRAATVRVDAR</sequence>
<comment type="caution">
    <text evidence="1">The sequence shown here is derived from an EMBL/GenBank/DDBJ whole genome shotgun (WGS) entry which is preliminary data.</text>
</comment>
<evidence type="ECO:0000313" key="2">
    <source>
        <dbReference type="Proteomes" id="UP000664385"/>
    </source>
</evidence>
<proteinExistence type="predicted"/>
<dbReference type="PIRSF" id="PIRSF028498">
    <property type="entry name" value="UCP028498"/>
    <property type="match status" value="1"/>
</dbReference>
<reference evidence="1" key="1">
    <citation type="submission" date="2020-12" db="EMBL/GenBank/DDBJ databases">
        <title>PHA producing bacteria isolated from mangrove.</title>
        <authorList>
            <person name="Zheng W."/>
            <person name="Yu S."/>
            <person name="Huang Y."/>
        </authorList>
    </citation>
    <scope>NUCLEOTIDE SEQUENCE</scope>
    <source>
        <strain evidence="1">GN8-5</strain>
    </source>
</reference>